<name>A0ABD1DZY5_HYPHA</name>
<reference evidence="1 2" key="1">
    <citation type="submission" date="2024-05" db="EMBL/GenBank/DDBJ databases">
        <title>Genetic variation in Jamaican populations of the coffee berry borer (Hypothenemus hampei).</title>
        <authorList>
            <person name="Errbii M."/>
            <person name="Myrie A."/>
        </authorList>
    </citation>
    <scope>NUCLEOTIDE SEQUENCE [LARGE SCALE GENOMIC DNA]</scope>
    <source>
        <strain evidence="1">JA-Hopewell-2020-01-JO</strain>
        <tissue evidence="1">Whole body</tissue>
    </source>
</reference>
<dbReference type="AlphaFoldDB" id="A0ABD1DZY5"/>
<protein>
    <submittedName>
        <fullName evidence="1">Uncharacterized protein</fullName>
    </submittedName>
</protein>
<gene>
    <name evidence="1" type="ORF">ABEB36_015508</name>
</gene>
<comment type="caution">
    <text evidence="1">The sequence shown here is derived from an EMBL/GenBank/DDBJ whole genome shotgun (WGS) entry which is preliminary data.</text>
</comment>
<evidence type="ECO:0000313" key="1">
    <source>
        <dbReference type="EMBL" id="KAL1487858.1"/>
    </source>
</evidence>
<dbReference type="EMBL" id="JBDJPC010000017">
    <property type="protein sequence ID" value="KAL1487858.1"/>
    <property type="molecule type" value="Genomic_DNA"/>
</dbReference>
<accession>A0ABD1DZY5</accession>
<dbReference type="Proteomes" id="UP001566132">
    <property type="component" value="Unassembled WGS sequence"/>
</dbReference>
<proteinExistence type="predicted"/>
<evidence type="ECO:0000313" key="2">
    <source>
        <dbReference type="Proteomes" id="UP001566132"/>
    </source>
</evidence>
<keyword evidence="2" id="KW-1185">Reference proteome</keyword>
<organism evidence="1 2">
    <name type="scientific">Hypothenemus hampei</name>
    <name type="common">Coffee berry borer</name>
    <dbReference type="NCBI Taxonomy" id="57062"/>
    <lineage>
        <taxon>Eukaryota</taxon>
        <taxon>Metazoa</taxon>
        <taxon>Ecdysozoa</taxon>
        <taxon>Arthropoda</taxon>
        <taxon>Hexapoda</taxon>
        <taxon>Insecta</taxon>
        <taxon>Pterygota</taxon>
        <taxon>Neoptera</taxon>
        <taxon>Endopterygota</taxon>
        <taxon>Coleoptera</taxon>
        <taxon>Polyphaga</taxon>
        <taxon>Cucujiformia</taxon>
        <taxon>Curculionidae</taxon>
        <taxon>Scolytinae</taxon>
        <taxon>Hypothenemus</taxon>
    </lineage>
</organism>
<sequence>MKETRALWVFKGISMSVRTRQRREILGTLLTSVFGVNDEIYTDIENLDRNQQELLKTSNHQTRFMMQALSTFNDTEDRIHNKLAQFEKKIKTSQIALDQMRGCIHILSLYQTADNYLDELYEYYKNLEDVFNKRGDIYKIIAPAQIEEILQRTYKKLPSGLEIRSTQITKTELQGRDDSIRFFLYFTIAEITTYHLIKAHAIPLALNHSEYWTVDIPEKITAVDYNNQNYFQIDEQKLKENKSTSEHSFITSPDIIRNIENLWSVFFDLLKTLFLALKPFLISTTQFIVTFSVKQNTKHRINMFYYILN</sequence>